<evidence type="ECO:0000256" key="4">
    <source>
        <dbReference type="ARBA" id="ARBA00022679"/>
    </source>
</evidence>
<dbReference type="Pfam" id="PF12860">
    <property type="entry name" value="PAS_7"/>
    <property type="match status" value="1"/>
</dbReference>
<dbReference type="OrthoDB" id="9797304at2"/>
<dbReference type="SUPFAM" id="SSF47384">
    <property type="entry name" value="Homodimeric domain of signal transducing histidine kinase"/>
    <property type="match status" value="1"/>
</dbReference>
<dbReference type="InterPro" id="IPR004358">
    <property type="entry name" value="Sig_transdc_His_kin-like_C"/>
</dbReference>
<dbReference type="CDD" id="cd00075">
    <property type="entry name" value="HATPase"/>
    <property type="match status" value="1"/>
</dbReference>
<dbReference type="AlphaFoldDB" id="A0A512IN16"/>
<dbReference type="RefSeq" id="WP_147077975.1">
    <property type="nucleotide sequence ID" value="NZ_BJZT01000013.1"/>
</dbReference>
<reference evidence="9 10" key="1">
    <citation type="submission" date="2019-07" db="EMBL/GenBank/DDBJ databases">
        <title>Whole genome shotgun sequence of Methylobacterium haplocladii NBRC 107714.</title>
        <authorList>
            <person name="Hosoyama A."/>
            <person name="Uohara A."/>
            <person name="Ohji S."/>
            <person name="Ichikawa N."/>
        </authorList>
    </citation>
    <scope>NUCLEOTIDE SEQUENCE [LARGE SCALE GENOMIC DNA]</scope>
    <source>
        <strain evidence="9 10">NBRC 107714</strain>
    </source>
</reference>
<accession>A0A512IN16</accession>
<keyword evidence="4" id="KW-0808">Transferase</keyword>
<dbReference type="PROSITE" id="PS50109">
    <property type="entry name" value="HIS_KIN"/>
    <property type="match status" value="1"/>
</dbReference>
<dbReference type="EC" id="2.7.13.3" evidence="2"/>
<dbReference type="Pfam" id="PF02518">
    <property type="entry name" value="HATPase_c"/>
    <property type="match status" value="1"/>
</dbReference>
<keyword evidence="5 9" id="KW-0418">Kinase</keyword>
<evidence type="ECO:0000259" key="8">
    <source>
        <dbReference type="PROSITE" id="PS50109"/>
    </source>
</evidence>
<keyword evidence="7" id="KW-0472">Membrane</keyword>
<evidence type="ECO:0000313" key="10">
    <source>
        <dbReference type="Proteomes" id="UP000321258"/>
    </source>
</evidence>
<dbReference type="SUPFAM" id="SSF55874">
    <property type="entry name" value="ATPase domain of HSP90 chaperone/DNA topoisomerase II/histidine kinase"/>
    <property type="match status" value="1"/>
</dbReference>
<dbReference type="Proteomes" id="UP000321258">
    <property type="component" value="Unassembled WGS sequence"/>
</dbReference>
<dbReference type="InterPro" id="IPR036890">
    <property type="entry name" value="HATPase_C_sf"/>
</dbReference>
<keyword evidence="6" id="KW-0902">Two-component regulatory system</keyword>
<dbReference type="InterPro" id="IPR005467">
    <property type="entry name" value="His_kinase_dom"/>
</dbReference>
<dbReference type="InterPro" id="IPR036097">
    <property type="entry name" value="HisK_dim/P_sf"/>
</dbReference>
<organism evidence="9 10">
    <name type="scientific">Methylobacterium haplocladii</name>
    <dbReference type="NCBI Taxonomy" id="1176176"/>
    <lineage>
        <taxon>Bacteria</taxon>
        <taxon>Pseudomonadati</taxon>
        <taxon>Pseudomonadota</taxon>
        <taxon>Alphaproteobacteria</taxon>
        <taxon>Hyphomicrobiales</taxon>
        <taxon>Methylobacteriaceae</taxon>
        <taxon>Methylobacterium</taxon>
    </lineage>
</organism>
<comment type="caution">
    <text evidence="9">The sequence shown here is derived from an EMBL/GenBank/DDBJ whole genome shotgun (WGS) entry which is preliminary data.</text>
</comment>
<dbReference type="CDD" id="cd00082">
    <property type="entry name" value="HisKA"/>
    <property type="match status" value="1"/>
</dbReference>
<dbReference type="SMART" id="SM00387">
    <property type="entry name" value="HATPase_c"/>
    <property type="match status" value="1"/>
</dbReference>
<feature type="transmembrane region" description="Helical" evidence="7">
    <location>
        <begin position="45"/>
        <end position="70"/>
    </location>
</feature>
<sequence length="838" mass="90444">MGVERAVRGLTHTGALCVIFAFAPAAVSAQEIGSPAGRPSMYAMPAHSAAVLAVVIGLIVFATILSLLYLRERAGWTRRERGLQAALAALQGADDRAELLLHADSQVIVSWAGRGEPAIEGDAGFALDGTPLGTVAGVHGGVRRILAFGAWLAPQDATALEDEIEALRRRGTGFRRTLRTLSGRFVEAQGQAVSGRVMLRLRETTGEHRALIEARAGIEAAADEILALHGLLDAIPQPVWQRDRTGALAFVNTAYVSAVEGGSREAVLQAGTELLDRSARGRVAREETGLNGSPQALRLSGVVAGARRILDVSESTAEGGRVGIAVDVTDLESVKADHQRQMAAHVRTLDQLPTAVAMFDQGQRLIFHNAAYQKLWDLDPAFLDSRPLDGEILDRLRVMRKLPEQADFRSWKAEVLAGYRAVEATDVPWYLPDGRTLSVVADPNPQGGLTYLFQDLSENLKLESRYSAAMKEQAETLDTLKEPVALFGADGRLRLANQAFRAVWRIAEAAVMDHPRIDAVIASCRTLSPDPEPWMDIRGMVTGLSETRSDLSCRLEVLDGSVLDCTARPLNAGATLLTFIDVTASVNVERALTEKNDALERAAQLRDTFVHHVSYELRSPLTNIIGFTELLGDETVGALNARQREYADHIRGSSSALLAIINDILDLASIDAHSLALQRETVDVRSTIEAAARGVDDRLKELSIALDLDVPGDVGSFPADAKRVRQILFNLLSNAVGFSTAGQRVRVEARRTTDDLVLKVVDQGRGIPQEVIARVFDRFESHTLGTKHRGVGLGLSIVRSFVELHGGRVAIESTPGAGTVVTCSFPLETPDGNREAAE</sequence>
<evidence type="ECO:0000256" key="3">
    <source>
        <dbReference type="ARBA" id="ARBA00022553"/>
    </source>
</evidence>
<dbReference type="Pfam" id="PF00512">
    <property type="entry name" value="HisKA"/>
    <property type="match status" value="1"/>
</dbReference>
<keyword evidence="7" id="KW-1133">Transmembrane helix</keyword>
<feature type="domain" description="Histidine kinase" evidence="8">
    <location>
        <begin position="612"/>
        <end position="829"/>
    </location>
</feature>
<dbReference type="InterPro" id="IPR050736">
    <property type="entry name" value="Sensor_HK_Regulatory"/>
</dbReference>
<dbReference type="SUPFAM" id="SSF55785">
    <property type="entry name" value="PYP-like sensor domain (PAS domain)"/>
    <property type="match status" value="1"/>
</dbReference>
<keyword evidence="7" id="KW-0812">Transmembrane</keyword>
<dbReference type="InterPro" id="IPR035965">
    <property type="entry name" value="PAS-like_dom_sf"/>
</dbReference>
<dbReference type="InterPro" id="IPR003661">
    <property type="entry name" value="HisK_dim/P_dom"/>
</dbReference>
<dbReference type="PRINTS" id="PR00344">
    <property type="entry name" value="BCTRLSENSOR"/>
</dbReference>
<evidence type="ECO:0000256" key="1">
    <source>
        <dbReference type="ARBA" id="ARBA00000085"/>
    </source>
</evidence>
<evidence type="ECO:0000256" key="7">
    <source>
        <dbReference type="SAM" id="Phobius"/>
    </source>
</evidence>
<keyword evidence="3" id="KW-0597">Phosphoprotein</keyword>
<evidence type="ECO:0000256" key="5">
    <source>
        <dbReference type="ARBA" id="ARBA00022777"/>
    </source>
</evidence>
<name>A0A512IN16_9HYPH</name>
<evidence type="ECO:0000256" key="6">
    <source>
        <dbReference type="ARBA" id="ARBA00023012"/>
    </source>
</evidence>
<dbReference type="EMBL" id="BJZT01000013">
    <property type="protein sequence ID" value="GEO99068.1"/>
    <property type="molecule type" value="Genomic_DNA"/>
</dbReference>
<evidence type="ECO:0000313" key="9">
    <source>
        <dbReference type="EMBL" id="GEO99068.1"/>
    </source>
</evidence>
<evidence type="ECO:0000256" key="2">
    <source>
        <dbReference type="ARBA" id="ARBA00012438"/>
    </source>
</evidence>
<dbReference type="SMART" id="SM00388">
    <property type="entry name" value="HisKA"/>
    <property type="match status" value="1"/>
</dbReference>
<dbReference type="GO" id="GO:0000155">
    <property type="term" value="F:phosphorelay sensor kinase activity"/>
    <property type="evidence" value="ECO:0007669"/>
    <property type="project" value="InterPro"/>
</dbReference>
<comment type="catalytic activity">
    <reaction evidence="1">
        <text>ATP + protein L-histidine = ADP + protein N-phospho-L-histidine.</text>
        <dbReference type="EC" id="2.7.13.3"/>
    </reaction>
</comment>
<dbReference type="Gene3D" id="1.10.287.130">
    <property type="match status" value="1"/>
</dbReference>
<keyword evidence="10" id="KW-1185">Reference proteome</keyword>
<dbReference type="Gene3D" id="3.30.565.10">
    <property type="entry name" value="Histidine kinase-like ATPase, C-terminal domain"/>
    <property type="match status" value="1"/>
</dbReference>
<dbReference type="InterPro" id="IPR003594">
    <property type="entry name" value="HATPase_dom"/>
</dbReference>
<dbReference type="PANTHER" id="PTHR43711:SF1">
    <property type="entry name" value="HISTIDINE KINASE 1"/>
    <property type="match status" value="1"/>
</dbReference>
<protein>
    <recommendedName>
        <fullName evidence="2">histidine kinase</fullName>
        <ecNumber evidence="2">2.7.13.3</ecNumber>
    </recommendedName>
</protein>
<gene>
    <name evidence="9" type="primary">bdfA</name>
    <name evidence="9" type="ORF">MHA02_14560</name>
</gene>
<proteinExistence type="predicted"/>
<dbReference type="PANTHER" id="PTHR43711">
    <property type="entry name" value="TWO-COMPONENT HISTIDINE KINASE"/>
    <property type="match status" value="1"/>
</dbReference>